<gene>
    <name evidence="1" type="ORF">MKK02DRAFT_41487</name>
</gene>
<proteinExistence type="predicted"/>
<organism evidence="1 2">
    <name type="scientific">Dioszegia hungarica</name>
    <dbReference type="NCBI Taxonomy" id="4972"/>
    <lineage>
        <taxon>Eukaryota</taxon>
        <taxon>Fungi</taxon>
        <taxon>Dikarya</taxon>
        <taxon>Basidiomycota</taxon>
        <taxon>Agaricomycotina</taxon>
        <taxon>Tremellomycetes</taxon>
        <taxon>Tremellales</taxon>
        <taxon>Bulleribasidiaceae</taxon>
        <taxon>Dioszegia</taxon>
    </lineage>
</organism>
<keyword evidence="2" id="KW-1185">Reference proteome</keyword>
<evidence type="ECO:0000313" key="2">
    <source>
        <dbReference type="Proteomes" id="UP001164286"/>
    </source>
</evidence>
<dbReference type="CDD" id="cd06152">
    <property type="entry name" value="YjgF_YER057c_UK114_like_4"/>
    <property type="match status" value="1"/>
</dbReference>
<dbReference type="EMBL" id="JAKWFO010000016">
    <property type="protein sequence ID" value="KAI9631857.1"/>
    <property type="molecule type" value="Genomic_DNA"/>
</dbReference>
<dbReference type="Proteomes" id="UP001164286">
    <property type="component" value="Unassembled WGS sequence"/>
</dbReference>
<dbReference type="SUPFAM" id="SSF55298">
    <property type="entry name" value="YjgF-like"/>
    <property type="match status" value="1"/>
</dbReference>
<accession>A0AA38LPD3</accession>
<name>A0AA38LPD3_9TREE</name>
<dbReference type="GeneID" id="77730789"/>
<dbReference type="InterPro" id="IPR035959">
    <property type="entry name" value="RutC-like_sf"/>
</dbReference>
<protein>
    <submittedName>
        <fullName evidence="1">Endoribonuclease L-PSP/chorismate mutase-like protein</fullName>
    </submittedName>
</protein>
<dbReference type="Pfam" id="PF01042">
    <property type="entry name" value="Ribonuc_L-PSP"/>
    <property type="match status" value="1"/>
</dbReference>
<dbReference type="RefSeq" id="XP_052941634.1">
    <property type="nucleotide sequence ID" value="XM_053091584.1"/>
</dbReference>
<dbReference type="PANTHER" id="PTHR43857">
    <property type="entry name" value="BLR7761 PROTEIN"/>
    <property type="match status" value="1"/>
</dbReference>
<dbReference type="InterPro" id="IPR006175">
    <property type="entry name" value="YjgF/YER057c/UK114"/>
</dbReference>
<reference evidence="1" key="1">
    <citation type="journal article" date="2022" name="G3 (Bethesda)">
        <title>High quality genome of the basidiomycete yeast Dioszegia hungarica PDD-24b-2 isolated from cloud water.</title>
        <authorList>
            <person name="Jarrige D."/>
            <person name="Haridas S."/>
            <person name="Bleykasten-Grosshans C."/>
            <person name="Joly M."/>
            <person name="Nadalig T."/>
            <person name="Sancelme M."/>
            <person name="Vuilleumier S."/>
            <person name="Grigoriev I.V."/>
            <person name="Amato P."/>
            <person name="Bringel F."/>
        </authorList>
    </citation>
    <scope>NUCLEOTIDE SEQUENCE</scope>
    <source>
        <strain evidence="1">PDD-24b-2</strain>
    </source>
</reference>
<dbReference type="PANTHER" id="PTHR43857:SF1">
    <property type="entry name" value="YJGH FAMILY PROTEIN"/>
    <property type="match status" value="1"/>
</dbReference>
<dbReference type="Gene3D" id="3.30.1330.40">
    <property type="entry name" value="RutC-like"/>
    <property type="match status" value="1"/>
</dbReference>
<sequence length="138" mass="15387">MAHLPFFSYDGYGKDVEPVFHYSQAVKRGDIIEISGQGGWDPKTHAVDPDINKQIDQAFENVQLALVTAGGQGWVEVYKIRAYFTNLDDPTHIDAFVRNMRKWLPGHKPLLTAVGVKVLAFENMKVEIEVAAETKSAA</sequence>
<dbReference type="AlphaFoldDB" id="A0AA38LPD3"/>
<evidence type="ECO:0000313" key="1">
    <source>
        <dbReference type="EMBL" id="KAI9631857.1"/>
    </source>
</evidence>
<comment type="caution">
    <text evidence="1">The sequence shown here is derived from an EMBL/GenBank/DDBJ whole genome shotgun (WGS) entry which is preliminary data.</text>
</comment>